<evidence type="ECO:0000256" key="1">
    <source>
        <dbReference type="SAM" id="MobiDB-lite"/>
    </source>
</evidence>
<feature type="region of interest" description="Disordered" evidence="1">
    <location>
        <begin position="141"/>
        <end position="161"/>
    </location>
</feature>
<evidence type="ECO:0000313" key="2">
    <source>
        <dbReference type="EMBL" id="KLO15922.1"/>
    </source>
</evidence>
<dbReference type="EMBL" id="KQ085923">
    <property type="protein sequence ID" value="KLO15922.1"/>
    <property type="molecule type" value="Genomic_DNA"/>
</dbReference>
<feature type="compositionally biased region" description="Low complexity" evidence="1">
    <location>
        <begin position="148"/>
        <end position="161"/>
    </location>
</feature>
<dbReference type="InParanoid" id="A0A0H2RWG5"/>
<keyword evidence="3" id="KW-1185">Reference proteome</keyword>
<dbReference type="Proteomes" id="UP000053477">
    <property type="component" value="Unassembled WGS sequence"/>
</dbReference>
<gene>
    <name evidence="2" type="ORF">SCHPADRAFT_242821</name>
</gene>
<accession>A0A0H2RWG5</accession>
<reference evidence="2 3" key="1">
    <citation type="submission" date="2015-04" db="EMBL/GenBank/DDBJ databases">
        <title>Complete genome sequence of Schizopora paradoxa KUC8140, a cosmopolitan wood degrader in East Asia.</title>
        <authorList>
            <consortium name="DOE Joint Genome Institute"/>
            <person name="Min B."/>
            <person name="Park H."/>
            <person name="Jang Y."/>
            <person name="Kim J.-J."/>
            <person name="Kim K.H."/>
            <person name="Pangilinan J."/>
            <person name="Lipzen A."/>
            <person name="Riley R."/>
            <person name="Grigoriev I.V."/>
            <person name="Spatafora J.W."/>
            <person name="Choi I.-G."/>
        </authorList>
    </citation>
    <scope>NUCLEOTIDE SEQUENCE [LARGE SCALE GENOMIC DNA]</scope>
    <source>
        <strain evidence="2 3">KUC8140</strain>
    </source>
</reference>
<organism evidence="2 3">
    <name type="scientific">Schizopora paradoxa</name>
    <dbReference type="NCBI Taxonomy" id="27342"/>
    <lineage>
        <taxon>Eukaryota</taxon>
        <taxon>Fungi</taxon>
        <taxon>Dikarya</taxon>
        <taxon>Basidiomycota</taxon>
        <taxon>Agaricomycotina</taxon>
        <taxon>Agaricomycetes</taxon>
        <taxon>Hymenochaetales</taxon>
        <taxon>Schizoporaceae</taxon>
        <taxon>Schizopora</taxon>
    </lineage>
</organism>
<dbReference type="AlphaFoldDB" id="A0A0H2RWG5"/>
<evidence type="ECO:0000313" key="3">
    <source>
        <dbReference type="Proteomes" id="UP000053477"/>
    </source>
</evidence>
<name>A0A0H2RWG5_9AGAM</name>
<proteinExistence type="predicted"/>
<protein>
    <submittedName>
        <fullName evidence="2">Uncharacterized protein</fullName>
    </submittedName>
</protein>
<sequence length="197" mass="21701">MSALSNPPTSRLCHAFDRDAVPSVRIFFQDEDRLLFERIRHRLRRSVTSHNQGGPAPTSVPAFHALRPEEIEEAPERFVCETPSIYKKALSKGCRHSNERNTGFFGQIAAVTAHSGQSLSTATASESLQVEMHLVLLLVRDPTPRSGPPATAATGAPGQPGCPSTTMTIFSTIQAVYYDQNQRHYTAHSFILNQENS</sequence>